<evidence type="ECO:0000313" key="1">
    <source>
        <dbReference type="EMBL" id="UYP19771.1"/>
    </source>
</evidence>
<organism evidence="1 2">
    <name type="scientific">Rhodococcus sacchari</name>
    <dbReference type="NCBI Taxonomy" id="2962047"/>
    <lineage>
        <taxon>Bacteria</taxon>
        <taxon>Bacillati</taxon>
        <taxon>Actinomycetota</taxon>
        <taxon>Actinomycetes</taxon>
        <taxon>Mycobacteriales</taxon>
        <taxon>Nocardiaceae</taxon>
        <taxon>Rhodococcus</taxon>
    </lineage>
</organism>
<reference evidence="1" key="1">
    <citation type="submission" date="2022-10" db="EMBL/GenBank/DDBJ databases">
        <title>Rhodococcus ferula Z13 complete genome.</title>
        <authorList>
            <person name="Long X."/>
            <person name="Zang M."/>
        </authorList>
    </citation>
    <scope>NUCLEOTIDE SEQUENCE</scope>
    <source>
        <strain evidence="1">Z13</strain>
    </source>
</reference>
<keyword evidence="2" id="KW-1185">Reference proteome</keyword>
<evidence type="ECO:0000313" key="2">
    <source>
        <dbReference type="Proteomes" id="UP001156484"/>
    </source>
</evidence>
<proteinExistence type="predicted"/>
<name>A0ACD4DIG5_9NOCA</name>
<accession>A0ACD4DIG5</accession>
<gene>
    <name evidence="1" type="ORF">OED52_04225</name>
</gene>
<dbReference type="Proteomes" id="UP001156484">
    <property type="component" value="Chromosome"/>
</dbReference>
<protein>
    <submittedName>
        <fullName evidence="1">Uncharacterized protein</fullName>
    </submittedName>
</protein>
<sequence>MNTRTAGQVPAQQVPPVQHLEDALVLTGDAIGTVRWALSVAIGARRRRGMPIPREVGLLAGLLSAPGQHPTTTPGFGEPRGDVIGTGELARLLGCSRRNAQRIATELGRLEAGRWVIDRTVAEQYARSRHQ</sequence>
<dbReference type="EMBL" id="CP107551">
    <property type="protein sequence ID" value="UYP19771.1"/>
    <property type="molecule type" value="Genomic_DNA"/>
</dbReference>